<comment type="catalytic activity">
    <reaction evidence="15">
        <text>cholesterol + NADH + O2 + H(+) = 7-dehydrocholesterol + NAD(+) + 2 H2O</text>
        <dbReference type="Rhea" id="RHEA:51644"/>
        <dbReference type="ChEBI" id="CHEBI:15377"/>
        <dbReference type="ChEBI" id="CHEBI:15378"/>
        <dbReference type="ChEBI" id="CHEBI:15379"/>
        <dbReference type="ChEBI" id="CHEBI:16113"/>
        <dbReference type="ChEBI" id="CHEBI:17759"/>
        <dbReference type="ChEBI" id="CHEBI:57540"/>
        <dbReference type="ChEBI" id="CHEBI:57945"/>
        <dbReference type="EC" id="1.14.19.21"/>
    </reaction>
    <physiologicalReaction direction="left-to-right" evidence="15">
        <dbReference type="Rhea" id="RHEA:51645"/>
    </physiologicalReaction>
</comment>
<dbReference type="InterPro" id="IPR036922">
    <property type="entry name" value="Rieske_2Fe-2S_sf"/>
</dbReference>
<gene>
    <name evidence="19" type="ORF">BEMITA_LOCUS2663</name>
</gene>
<dbReference type="KEGG" id="btab:109036892"/>
<evidence type="ECO:0000256" key="17">
    <source>
        <dbReference type="SAM" id="Phobius"/>
    </source>
</evidence>
<dbReference type="AlphaFoldDB" id="A0A9P0A2Z0"/>
<dbReference type="PANTHER" id="PTHR21266:SF32">
    <property type="entry name" value="CHOLESTEROL 7-DESATURASE NVD"/>
    <property type="match status" value="1"/>
</dbReference>
<evidence type="ECO:0000256" key="3">
    <source>
        <dbReference type="ARBA" id="ARBA00004972"/>
    </source>
</evidence>
<dbReference type="GO" id="GO:0005737">
    <property type="term" value="C:cytoplasm"/>
    <property type="evidence" value="ECO:0007669"/>
    <property type="project" value="TreeGrafter"/>
</dbReference>
<dbReference type="InterPro" id="IPR050584">
    <property type="entry name" value="Cholesterol_7-desaturase"/>
</dbReference>
<evidence type="ECO:0000256" key="10">
    <source>
        <dbReference type="ARBA" id="ARBA00023014"/>
    </source>
</evidence>
<keyword evidence="10" id="KW-0411">Iron-sulfur</keyword>
<evidence type="ECO:0000259" key="18">
    <source>
        <dbReference type="PROSITE" id="PS51296"/>
    </source>
</evidence>
<feature type="domain" description="Rieske" evidence="18">
    <location>
        <begin position="101"/>
        <end position="204"/>
    </location>
</feature>
<dbReference type="GO" id="GO:0008203">
    <property type="term" value="P:cholesterol metabolic process"/>
    <property type="evidence" value="ECO:0007669"/>
    <property type="project" value="InterPro"/>
</dbReference>
<evidence type="ECO:0000256" key="1">
    <source>
        <dbReference type="ARBA" id="ARBA00001962"/>
    </source>
</evidence>
<dbReference type="Gene3D" id="2.102.10.10">
    <property type="entry name" value="Rieske [2Fe-2S] iron-sulphur domain"/>
    <property type="match status" value="1"/>
</dbReference>
<keyword evidence="9" id="KW-0408">Iron</keyword>
<dbReference type="Proteomes" id="UP001152759">
    <property type="component" value="Chromosome 10"/>
</dbReference>
<keyword evidence="7 17" id="KW-1133">Transmembrane helix</keyword>
<evidence type="ECO:0000256" key="2">
    <source>
        <dbReference type="ARBA" id="ARBA00004370"/>
    </source>
</evidence>
<sequence>MGNYIGCHWIENITRSIMVFITLLNQPWALMFIFIAFSASFVYLIFYRPVTVYRDLTGIKSDLRFNVASSETMVRQRFLKRARQENENPSKSIPMYANGWTFLCHSDEVRTNCVKYIEALGEDFAVFRKSNGKVHVVNAYCPHLGANMGVGGIVKDDCLQCPFHGWRFDGDTGKCKSIPYTDKVPRLAKVQAWKCCEVNHMIFVWYHAEGEEPTYEIPPVDEIMSGKYSLAGKCEYLINGSIGDLSHGSADLEHFQAIHAPPWLRDRTFAPDKSFSLRHSLRLIVKMEEWTVHHTEPHRALSKTCLHLNILDRITVLSFRASVKWINAGHFETEINISTLKMNAHMKLLTCITPVGPAIQRVVTVHYCHPLLVPLNRLVFRLFLCTFEEDVKIYNYKKIHPNVIITKEEDVYVKWKRWHSQFFSKNSPQLKIQTELSSW</sequence>
<proteinExistence type="inferred from homology"/>
<comment type="subcellular location">
    <subcellularLocation>
        <location evidence="2">Membrane</location>
    </subcellularLocation>
</comment>
<feature type="transmembrane region" description="Helical" evidence="17">
    <location>
        <begin position="28"/>
        <end position="46"/>
    </location>
</feature>
<dbReference type="PANTHER" id="PTHR21266">
    <property type="entry name" value="IRON-SULFUR DOMAIN CONTAINING PROTEIN"/>
    <property type="match status" value="1"/>
</dbReference>
<dbReference type="GO" id="GO:0051537">
    <property type="term" value="F:2 iron, 2 sulfur cluster binding"/>
    <property type="evidence" value="ECO:0007669"/>
    <property type="project" value="UniProtKB-KW"/>
</dbReference>
<reference evidence="19" key="1">
    <citation type="submission" date="2021-12" db="EMBL/GenBank/DDBJ databases">
        <authorList>
            <person name="King R."/>
        </authorList>
    </citation>
    <scope>NUCLEOTIDE SEQUENCE</scope>
</reference>
<organism evidence="19 20">
    <name type="scientific">Bemisia tabaci</name>
    <name type="common">Sweetpotato whitefly</name>
    <name type="synonym">Aleurodes tabaci</name>
    <dbReference type="NCBI Taxonomy" id="7038"/>
    <lineage>
        <taxon>Eukaryota</taxon>
        <taxon>Metazoa</taxon>
        <taxon>Ecdysozoa</taxon>
        <taxon>Arthropoda</taxon>
        <taxon>Hexapoda</taxon>
        <taxon>Insecta</taxon>
        <taxon>Pterygota</taxon>
        <taxon>Neoptera</taxon>
        <taxon>Paraneoptera</taxon>
        <taxon>Hemiptera</taxon>
        <taxon>Sternorrhyncha</taxon>
        <taxon>Aleyrodoidea</taxon>
        <taxon>Aleyrodidae</taxon>
        <taxon>Aleyrodinae</taxon>
        <taxon>Bemisia</taxon>
    </lineage>
</organism>
<dbReference type="GO" id="GO:0046872">
    <property type="term" value="F:metal ion binding"/>
    <property type="evidence" value="ECO:0007669"/>
    <property type="project" value="UniProtKB-KW"/>
</dbReference>
<keyword evidence="11 17" id="KW-0472">Membrane</keyword>
<keyword evidence="4 17" id="KW-0812">Transmembrane</keyword>
<evidence type="ECO:0000256" key="12">
    <source>
        <dbReference type="ARBA" id="ARBA00025712"/>
    </source>
</evidence>
<evidence type="ECO:0000313" key="20">
    <source>
        <dbReference type="Proteomes" id="UP001152759"/>
    </source>
</evidence>
<evidence type="ECO:0000313" key="19">
    <source>
        <dbReference type="EMBL" id="CAH0383195.1"/>
    </source>
</evidence>
<comment type="cofactor">
    <cofactor evidence="1">
        <name>Fe cation</name>
        <dbReference type="ChEBI" id="CHEBI:24875"/>
    </cofactor>
</comment>
<dbReference type="InterPro" id="IPR045605">
    <property type="entry name" value="KshA-like_C"/>
</dbReference>
<dbReference type="Pfam" id="PF19298">
    <property type="entry name" value="KshA_C"/>
    <property type="match status" value="1"/>
</dbReference>
<evidence type="ECO:0000256" key="14">
    <source>
        <dbReference type="ARBA" id="ARBA00026095"/>
    </source>
</evidence>
<evidence type="ECO:0000256" key="5">
    <source>
        <dbReference type="ARBA" id="ARBA00022714"/>
    </source>
</evidence>
<evidence type="ECO:0000256" key="15">
    <source>
        <dbReference type="ARBA" id="ARBA00047853"/>
    </source>
</evidence>
<keyword evidence="20" id="KW-1185">Reference proteome</keyword>
<comment type="pathway">
    <text evidence="12">Steroid hormone biosynthesis; dafachronic acid biosynthesis.</text>
</comment>
<evidence type="ECO:0000256" key="13">
    <source>
        <dbReference type="ARBA" id="ARBA00025729"/>
    </source>
</evidence>
<dbReference type="Gene3D" id="3.90.380.10">
    <property type="entry name" value="Naphthalene 1,2-dioxygenase Alpha Subunit, Chain A, domain 1"/>
    <property type="match status" value="1"/>
</dbReference>
<keyword evidence="5" id="KW-0001">2Fe-2S</keyword>
<evidence type="ECO:0000256" key="16">
    <source>
        <dbReference type="ARBA" id="ARBA00049548"/>
    </source>
</evidence>
<comment type="similarity">
    <text evidence="13">Belongs to the cholesterol 7-desaturase family.</text>
</comment>
<comment type="catalytic activity">
    <reaction evidence="16">
        <text>cholesterol + NADPH + O2 + H(+) = 7-dehydrocholesterol + NADP(+) + 2 H2O</text>
        <dbReference type="Rhea" id="RHEA:45024"/>
        <dbReference type="ChEBI" id="CHEBI:15377"/>
        <dbReference type="ChEBI" id="CHEBI:15378"/>
        <dbReference type="ChEBI" id="CHEBI:15379"/>
        <dbReference type="ChEBI" id="CHEBI:16113"/>
        <dbReference type="ChEBI" id="CHEBI:17759"/>
        <dbReference type="ChEBI" id="CHEBI:57783"/>
        <dbReference type="ChEBI" id="CHEBI:58349"/>
        <dbReference type="EC" id="1.14.19.21"/>
    </reaction>
    <physiologicalReaction direction="left-to-right" evidence="16">
        <dbReference type="Rhea" id="RHEA:45025"/>
    </physiologicalReaction>
</comment>
<evidence type="ECO:0000256" key="7">
    <source>
        <dbReference type="ARBA" id="ARBA00022989"/>
    </source>
</evidence>
<evidence type="ECO:0000256" key="4">
    <source>
        <dbReference type="ARBA" id="ARBA00022692"/>
    </source>
</evidence>
<dbReference type="SUPFAM" id="SSF50022">
    <property type="entry name" value="ISP domain"/>
    <property type="match status" value="1"/>
</dbReference>
<comment type="pathway">
    <text evidence="3">Hormone biosynthesis.</text>
</comment>
<evidence type="ECO:0000256" key="6">
    <source>
        <dbReference type="ARBA" id="ARBA00022723"/>
    </source>
</evidence>
<keyword evidence="8" id="KW-0560">Oxidoreductase</keyword>
<evidence type="ECO:0000256" key="9">
    <source>
        <dbReference type="ARBA" id="ARBA00023004"/>
    </source>
</evidence>
<dbReference type="GO" id="GO:0170056">
    <property type="term" value="F:cholesterol 7-desaturase [NAD(P)H] activity"/>
    <property type="evidence" value="ECO:0007669"/>
    <property type="project" value="UniProtKB-EC"/>
</dbReference>
<keyword evidence="6" id="KW-0479">Metal-binding</keyword>
<dbReference type="EC" id="1.14.19.21" evidence="14"/>
<dbReference type="EMBL" id="OU963871">
    <property type="protein sequence ID" value="CAH0383195.1"/>
    <property type="molecule type" value="Genomic_DNA"/>
</dbReference>
<dbReference type="Pfam" id="PF00355">
    <property type="entry name" value="Rieske"/>
    <property type="match status" value="1"/>
</dbReference>
<accession>A0A9P0A2Z0</accession>
<dbReference type="GO" id="GO:0016020">
    <property type="term" value="C:membrane"/>
    <property type="evidence" value="ECO:0007669"/>
    <property type="project" value="UniProtKB-SubCell"/>
</dbReference>
<dbReference type="PROSITE" id="PS51296">
    <property type="entry name" value="RIESKE"/>
    <property type="match status" value="1"/>
</dbReference>
<evidence type="ECO:0000256" key="8">
    <source>
        <dbReference type="ARBA" id="ARBA00023002"/>
    </source>
</evidence>
<evidence type="ECO:0000256" key="11">
    <source>
        <dbReference type="ARBA" id="ARBA00023136"/>
    </source>
</evidence>
<dbReference type="InterPro" id="IPR017941">
    <property type="entry name" value="Rieske_2Fe-2S"/>
</dbReference>
<name>A0A9P0A2Z0_BEMTA</name>
<protein>
    <recommendedName>
        <fullName evidence="14">cholesterol 7-desaturase</fullName>
        <ecNumber evidence="14">1.14.19.21</ecNumber>
    </recommendedName>
</protein>